<feature type="compositionally biased region" description="Basic and acidic residues" evidence="1">
    <location>
        <begin position="39"/>
        <end position="76"/>
    </location>
</feature>
<protein>
    <submittedName>
        <fullName evidence="2">Uncharacterized protein</fullName>
    </submittedName>
</protein>
<proteinExistence type="predicted"/>
<evidence type="ECO:0000256" key="1">
    <source>
        <dbReference type="SAM" id="MobiDB-lite"/>
    </source>
</evidence>
<dbReference type="Proteomes" id="UP001386955">
    <property type="component" value="Unassembled WGS sequence"/>
</dbReference>
<dbReference type="AlphaFoldDB" id="A0AAN9RS76"/>
<gene>
    <name evidence="2" type="ORF">VNO78_33188</name>
</gene>
<dbReference type="EMBL" id="JAYMYS010000009">
    <property type="protein sequence ID" value="KAK7380673.1"/>
    <property type="molecule type" value="Genomic_DNA"/>
</dbReference>
<organism evidence="2 3">
    <name type="scientific">Psophocarpus tetragonolobus</name>
    <name type="common">Winged bean</name>
    <name type="synonym">Dolichos tetragonolobus</name>
    <dbReference type="NCBI Taxonomy" id="3891"/>
    <lineage>
        <taxon>Eukaryota</taxon>
        <taxon>Viridiplantae</taxon>
        <taxon>Streptophyta</taxon>
        <taxon>Embryophyta</taxon>
        <taxon>Tracheophyta</taxon>
        <taxon>Spermatophyta</taxon>
        <taxon>Magnoliopsida</taxon>
        <taxon>eudicotyledons</taxon>
        <taxon>Gunneridae</taxon>
        <taxon>Pentapetalae</taxon>
        <taxon>rosids</taxon>
        <taxon>fabids</taxon>
        <taxon>Fabales</taxon>
        <taxon>Fabaceae</taxon>
        <taxon>Papilionoideae</taxon>
        <taxon>50 kb inversion clade</taxon>
        <taxon>NPAAA clade</taxon>
        <taxon>indigoferoid/millettioid clade</taxon>
        <taxon>Phaseoleae</taxon>
        <taxon>Psophocarpus</taxon>
    </lineage>
</organism>
<reference evidence="2 3" key="1">
    <citation type="submission" date="2024-01" db="EMBL/GenBank/DDBJ databases">
        <title>The genomes of 5 underutilized Papilionoideae crops provide insights into root nodulation and disease resistanc.</title>
        <authorList>
            <person name="Jiang F."/>
        </authorList>
    </citation>
    <scope>NUCLEOTIDE SEQUENCE [LARGE SCALE GENOMIC DNA]</scope>
    <source>
        <strain evidence="2">DUOXIRENSHENG_FW03</strain>
        <tissue evidence="2">Leaves</tissue>
    </source>
</reference>
<comment type="caution">
    <text evidence="2">The sequence shown here is derived from an EMBL/GenBank/DDBJ whole genome shotgun (WGS) entry which is preliminary data.</text>
</comment>
<feature type="compositionally biased region" description="Basic and acidic residues" evidence="1">
    <location>
        <begin position="17"/>
        <end position="27"/>
    </location>
</feature>
<accession>A0AAN9RS76</accession>
<evidence type="ECO:0000313" key="2">
    <source>
        <dbReference type="EMBL" id="KAK7380673.1"/>
    </source>
</evidence>
<evidence type="ECO:0000313" key="3">
    <source>
        <dbReference type="Proteomes" id="UP001386955"/>
    </source>
</evidence>
<feature type="region of interest" description="Disordered" evidence="1">
    <location>
        <begin position="17"/>
        <end position="76"/>
    </location>
</feature>
<keyword evidence="3" id="KW-1185">Reference proteome</keyword>
<name>A0AAN9RS76_PSOTE</name>
<sequence>MRGREGGWKAMERVREANVEDRVDTGGRRQPKLIGHLVDTTHDARSSHKKEATRRDTCNHRKTMEKSKEFEGIKGW</sequence>